<name>A0A6H2DHU0_9SPHN</name>
<dbReference type="RefSeq" id="WP_168817596.1">
    <property type="nucleotide sequence ID" value="NZ_CP051217.1"/>
</dbReference>
<accession>A0A6H2DHU0</accession>
<sequence>MHSKTTQKRALRLTPYLLTAGLGLSVAANAASPTEEAGVEQTAAQEAPADDAMSEVPAPTIDTNGDGTPDAWDRSGDGAPDAWDTDADGKPDLLDDDGDGKPD</sequence>
<keyword evidence="2" id="KW-0732">Signal</keyword>
<feature type="chain" id="PRO_5026283110" description="Thrombospondin type 3 repeat-containing protein" evidence="2">
    <location>
        <begin position="31"/>
        <end position="103"/>
    </location>
</feature>
<dbReference type="EMBL" id="CP051217">
    <property type="protein sequence ID" value="QJB67950.1"/>
    <property type="molecule type" value="Genomic_DNA"/>
</dbReference>
<feature type="region of interest" description="Disordered" evidence="1">
    <location>
        <begin position="29"/>
        <end position="103"/>
    </location>
</feature>
<organism evidence="3 4">
    <name type="scientific">Parasphingorhabdus halotolerans</name>
    <dbReference type="NCBI Taxonomy" id="2725558"/>
    <lineage>
        <taxon>Bacteria</taxon>
        <taxon>Pseudomonadati</taxon>
        <taxon>Pseudomonadota</taxon>
        <taxon>Alphaproteobacteria</taxon>
        <taxon>Sphingomonadales</taxon>
        <taxon>Sphingomonadaceae</taxon>
        <taxon>Parasphingorhabdus</taxon>
    </lineage>
</organism>
<dbReference type="AlphaFoldDB" id="A0A6H2DHU0"/>
<reference evidence="3 4" key="1">
    <citation type="submission" date="2020-04" db="EMBL/GenBank/DDBJ databases">
        <title>Genome sequence for Sphingorhabdus sp. strain M1.</title>
        <authorList>
            <person name="Park S.-J."/>
        </authorList>
    </citation>
    <scope>NUCLEOTIDE SEQUENCE [LARGE SCALE GENOMIC DNA]</scope>
    <source>
        <strain evidence="3 4">JK6</strain>
    </source>
</reference>
<dbReference type="Proteomes" id="UP000501600">
    <property type="component" value="Chromosome"/>
</dbReference>
<dbReference type="KEGG" id="phao:HF685_00355"/>
<proteinExistence type="predicted"/>
<evidence type="ECO:0000256" key="2">
    <source>
        <dbReference type="SAM" id="SignalP"/>
    </source>
</evidence>
<keyword evidence="4" id="KW-1185">Reference proteome</keyword>
<evidence type="ECO:0000256" key="1">
    <source>
        <dbReference type="SAM" id="MobiDB-lite"/>
    </source>
</evidence>
<protein>
    <recommendedName>
        <fullName evidence="5">Thrombospondin type 3 repeat-containing protein</fullName>
    </recommendedName>
</protein>
<gene>
    <name evidence="3" type="ORF">HF685_00355</name>
</gene>
<evidence type="ECO:0000313" key="3">
    <source>
        <dbReference type="EMBL" id="QJB67950.1"/>
    </source>
</evidence>
<feature type="signal peptide" evidence="2">
    <location>
        <begin position="1"/>
        <end position="30"/>
    </location>
</feature>
<evidence type="ECO:0000313" key="4">
    <source>
        <dbReference type="Proteomes" id="UP000501600"/>
    </source>
</evidence>
<evidence type="ECO:0008006" key="5">
    <source>
        <dbReference type="Google" id="ProtNLM"/>
    </source>
</evidence>
<feature type="compositionally biased region" description="Basic and acidic residues" evidence="1">
    <location>
        <begin position="87"/>
        <end position="103"/>
    </location>
</feature>